<protein>
    <submittedName>
        <fullName evidence="12">Uncharacterized protein</fullName>
    </submittedName>
</protein>
<evidence type="ECO:0000256" key="7">
    <source>
        <dbReference type="PROSITE-ProRule" id="PRU00322"/>
    </source>
</evidence>
<dbReference type="InterPro" id="IPR000504">
    <property type="entry name" value="RRM_dom"/>
</dbReference>
<evidence type="ECO:0000256" key="5">
    <source>
        <dbReference type="ARBA" id="ARBA00023242"/>
    </source>
</evidence>
<evidence type="ECO:0000256" key="2">
    <source>
        <dbReference type="ARBA" id="ARBA00022723"/>
    </source>
</evidence>
<dbReference type="GO" id="GO:0008270">
    <property type="term" value="F:zinc ion binding"/>
    <property type="evidence" value="ECO:0007669"/>
    <property type="project" value="UniProtKB-KW"/>
</dbReference>
<accession>A0A150H3M1</accession>
<dbReference type="GO" id="GO:0005634">
    <property type="term" value="C:nucleus"/>
    <property type="evidence" value="ECO:0007669"/>
    <property type="project" value="UniProtKB-SubCell"/>
</dbReference>
<dbReference type="InterPro" id="IPR001876">
    <property type="entry name" value="Znf_RanBP2"/>
</dbReference>
<dbReference type="InterPro" id="IPR036443">
    <property type="entry name" value="Znf_RanBP2_sf"/>
</dbReference>
<evidence type="ECO:0000313" key="12">
    <source>
        <dbReference type="EMBL" id="KXZ56739.1"/>
    </source>
</evidence>
<keyword evidence="13" id="KW-1185">Reference proteome</keyword>
<evidence type="ECO:0000256" key="1">
    <source>
        <dbReference type="ARBA" id="ARBA00004123"/>
    </source>
</evidence>
<feature type="domain" description="RRM" evidence="10">
    <location>
        <begin position="139"/>
        <end position="219"/>
    </location>
</feature>
<dbReference type="PROSITE" id="PS50199">
    <property type="entry name" value="ZF_RANBP2_2"/>
    <property type="match status" value="1"/>
</dbReference>
<dbReference type="InterPro" id="IPR041591">
    <property type="entry name" value="OCRE"/>
</dbReference>
<evidence type="ECO:0000256" key="8">
    <source>
        <dbReference type="SAM" id="Coils"/>
    </source>
</evidence>
<feature type="compositionally biased region" description="Low complexity" evidence="9">
    <location>
        <begin position="495"/>
        <end position="504"/>
    </location>
</feature>
<evidence type="ECO:0000259" key="11">
    <source>
        <dbReference type="PROSITE" id="PS50199"/>
    </source>
</evidence>
<keyword evidence="4" id="KW-0862">Zinc</keyword>
<dbReference type="InterPro" id="IPR035623">
    <property type="entry name" value="SUA-like_OCRE"/>
</dbReference>
<keyword evidence="8" id="KW-0175">Coiled coil</keyword>
<keyword evidence="3 7" id="KW-0863">Zinc-finger</keyword>
<dbReference type="PROSITE" id="PS01358">
    <property type="entry name" value="ZF_RANBP2_1"/>
    <property type="match status" value="1"/>
</dbReference>
<dbReference type="CDD" id="cd16166">
    <property type="entry name" value="OCRE_SUA_like"/>
    <property type="match status" value="1"/>
</dbReference>
<dbReference type="STRING" id="33097.A0A150H3M1"/>
<keyword evidence="2" id="KW-0479">Metal-binding</keyword>
<dbReference type="PANTHER" id="PTHR13948">
    <property type="entry name" value="RNA-BINDING PROTEIN"/>
    <property type="match status" value="1"/>
</dbReference>
<dbReference type="Pfam" id="PF17780">
    <property type="entry name" value="OCRE"/>
    <property type="match status" value="1"/>
</dbReference>
<evidence type="ECO:0000256" key="3">
    <source>
        <dbReference type="ARBA" id="ARBA00022771"/>
    </source>
</evidence>
<dbReference type="SMART" id="SM00547">
    <property type="entry name" value="ZnF_RBZ"/>
    <property type="match status" value="1"/>
</dbReference>
<evidence type="ECO:0000259" key="10">
    <source>
        <dbReference type="PROSITE" id="PS50102"/>
    </source>
</evidence>
<gene>
    <name evidence="12" type="ORF">GPECTOR_1g666</name>
</gene>
<dbReference type="Gene3D" id="4.10.1060.10">
    <property type="entry name" value="Zinc finger, RanBP2-type"/>
    <property type="match status" value="1"/>
</dbReference>
<organism evidence="12 13">
    <name type="scientific">Gonium pectorale</name>
    <name type="common">Green alga</name>
    <dbReference type="NCBI Taxonomy" id="33097"/>
    <lineage>
        <taxon>Eukaryota</taxon>
        <taxon>Viridiplantae</taxon>
        <taxon>Chlorophyta</taxon>
        <taxon>core chlorophytes</taxon>
        <taxon>Chlorophyceae</taxon>
        <taxon>CS clade</taxon>
        <taxon>Chlamydomonadales</taxon>
        <taxon>Volvocaceae</taxon>
        <taxon>Gonium</taxon>
    </lineage>
</organism>
<feature type="domain" description="RanBP2-type" evidence="11">
    <location>
        <begin position="228"/>
        <end position="257"/>
    </location>
</feature>
<comment type="caution">
    <text evidence="12">The sequence shown here is derived from an EMBL/GenBank/DDBJ whole genome shotgun (WGS) entry which is preliminary data.</text>
</comment>
<comment type="subcellular location">
    <subcellularLocation>
        <location evidence="1">Nucleus</location>
    </subcellularLocation>
</comment>
<evidence type="ECO:0000313" key="13">
    <source>
        <dbReference type="Proteomes" id="UP000075714"/>
    </source>
</evidence>
<dbReference type="PANTHER" id="PTHR13948:SF3">
    <property type="entry name" value="FI21118P1"/>
    <property type="match status" value="1"/>
</dbReference>
<keyword evidence="6" id="KW-0694">RNA-binding</keyword>
<feature type="region of interest" description="Disordered" evidence="9">
    <location>
        <begin position="398"/>
        <end position="440"/>
    </location>
</feature>
<feature type="domain" description="RRM" evidence="10">
    <location>
        <begin position="271"/>
        <end position="351"/>
    </location>
</feature>
<sequence>MRTTPNSNPVTTSLQSSPAETADTKGAAAAAAAIGIETENGIGIGAGTGRTTAAGLAEIVTGGGSMIRAGSGTAAGVTGSVITRAERAGRRHHHRSDQEQDTEAERDGGRRSRSAEADDSCGGGGVSGGWRKSRMPPSNTVHVRNIPEDRDELELRQLLEGFPNLQSVKLVRCRTTGLSRGAAYVEFASEADAAVLMETKARYSLTLGGQMLRLEYAQSLPAAAGPHPAADWICDMCAAVNFARRTECHKCSTARPANPQRAAAELHAPSAILKVSNLEPQVTDEDLRSLFLAHVSVRDVRLVLDKYTGLPRGLAFVEMFSIGEAARALGLLQGAVPAGGSQPMRLCYARDKFGGAGTAPTGTAAGADALEAAQAMSAYSSWEPKAFDAKALDGEAVHGAAQQAAQQTATEAGTGQAGPSSAAAGQASGSQAQPSQSQAPAGFMYDPASGYWYDAASGYYYDANTQLYYHRSTNQWYSYDHATGQYAAVGGGAAGNASHADAGGSAAGGGGASVAAEQGPQLAVAAAAAATTSGSTGKRAGAVIGAAPVLNAQGLLAAAALAEEKNKAAQRAAQKAKQQQAVAGSAPGALQQALGQVAQAPLASGPAQGPVQGVIHRGKWAQRAQQ</sequence>
<dbReference type="GO" id="GO:0000398">
    <property type="term" value="P:mRNA splicing, via spliceosome"/>
    <property type="evidence" value="ECO:0007669"/>
    <property type="project" value="TreeGrafter"/>
</dbReference>
<evidence type="ECO:0000256" key="9">
    <source>
        <dbReference type="SAM" id="MobiDB-lite"/>
    </source>
</evidence>
<dbReference type="InterPro" id="IPR035979">
    <property type="entry name" value="RBD_domain_sf"/>
</dbReference>
<dbReference type="PROSITE" id="PS50102">
    <property type="entry name" value="RRM"/>
    <property type="match status" value="2"/>
</dbReference>
<feature type="coiled-coil region" evidence="8">
    <location>
        <begin position="552"/>
        <end position="582"/>
    </location>
</feature>
<dbReference type="Proteomes" id="UP000075714">
    <property type="component" value="Unassembled WGS sequence"/>
</dbReference>
<dbReference type="SUPFAM" id="SSF54928">
    <property type="entry name" value="RNA-binding domain, RBD"/>
    <property type="match status" value="2"/>
</dbReference>
<dbReference type="GO" id="GO:0003723">
    <property type="term" value="F:RNA binding"/>
    <property type="evidence" value="ECO:0007669"/>
    <property type="project" value="UniProtKB-UniRule"/>
</dbReference>
<feature type="compositionally biased region" description="Polar residues" evidence="9">
    <location>
        <begin position="1"/>
        <end position="18"/>
    </location>
</feature>
<name>A0A150H3M1_GONPE</name>
<feature type="region of interest" description="Disordered" evidence="9">
    <location>
        <begin position="1"/>
        <end position="26"/>
    </location>
</feature>
<feature type="compositionally biased region" description="Basic and acidic residues" evidence="9">
    <location>
        <begin position="103"/>
        <end position="116"/>
    </location>
</feature>
<dbReference type="EMBL" id="LSYV01000002">
    <property type="protein sequence ID" value="KXZ56739.1"/>
    <property type="molecule type" value="Genomic_DNA"/>
</dbReference>
<feature type="region of interest" description="Disordered" evidence="9">
    <location>
        <begin position="85"/>
        <end position="146"/>
    </location>
</feature>
<feature type="region of interest" description="Disordered" evidence="9">
    <location>
        <begin position="493"/>
        <end position="512"/>
    </location>
</feature>
<dbReference type="SUPFAM" id="SSF90209">
    <property type="entry name" value="Ran binding protein zinc finger-like"/>
    <property type="match status" value="1"/>
</dbReference>
<proteinExistence type="predicted"/>
<dbReference type="SMART" id="SM00360">
    <property type="entry name" value="RRM"/>
    <property type="match status" value="2"/>
</dbReference>
<feature type="compositionally biased region" description="Low complexity" evidence="9">
    <location>
        <begin position="399"/>
        <end position="440"/>
    </location>
</feature>
<dbReference type="Pfam" id="PF00076">
    <property type="entry name" value="RRM_1"/>
    <property type="match status" value="2"/>
</dbReference>
<dbReference type="InterPro" id="IPR012677">
    <property type="entry name" value="Nucleotide-bd_a/b_plait_sf"/>
</dbReference>
<dbReference type="AlphaFoldDB" id="A0A150H3M1"/>
<reference evidence="13" key="1">
    <citation type="journal article" date="2016" name="Nat. Commun.">
        <title>The Gonium pectorale genome demonstrates co-option of cell cycle regulation during the evolution of multicellularity.</title>
        <authorList>
            <person name="Hanschen E.R."/>
            <person name="Marriage T.N."/>
            <person name="Ferris P.J."/>
            <person name="Hamaji T."/>
            <person name="Toyoda A."/>
            <person name="Fujiyama A."/>
            <person name="Neme R."/>
            <person name="Noguchi H."/>
            <person name="Minakuchi Y."/>
            <person name="Suzuki M."/>
            <person name="Kawai-Toyooka H."/>
            <person name="Smith D.R."/>
            <person name="Sparks H."/>
            <person name="Anderson J."/>
            <person name="Bakaric R."/>
            <person name="Luria V."/>
            <person name="Karger A."/>
            <person name="Kirschner M.W."/>
            <person name="Durand P.M."/>
            <person name="Michod R.E."/>
            <person name="Nozaki H."/>
            <person name="Olson B.J."/>
        </authorList>
    </citation>
    <scope>NUCLEOTIDE SEQUENCE [LARGE SCALE GENOMIC DNA]</scope>
    <source>
        <strain evidence="13">NIES-2863</strain>
    </source>
</reference>
<keyword evidence="5" id="KW-0539">Nucleus</keyword>
<evidence type="ECO:0000256" key="6">
    <source>
        <dbReference type="PROSITE-ProRule" id="PRU00176"/>
    </source>
</evidence>
<dbReference type="OrthoDB" id="439808at2759"/>
<dbReference type="Gene3D" id="3.30.70.330">
    <property type="match status" value="2"/>
</dbReference>
<evidence type="ECO:0000256" key="4">
    <source>
        <dbReference type="ARBA" id="ARBA00022833"/>
    </source>
</evidence>